<dbReference type="AlphaFoldDB" id="A0A6J4HWF8"/>
<dbReference type="CDD" id="cd06260">
    <property type="entry name" value="DUF820-like"/>
    <property type="match status" value="1"/>
</dbReference>
<name>A0A6J4HWF8_9BACT</name>
<dbReference type="InterPro" id="IPR008538">
    <property type="entry name" value="Uma2"/>
</dbReference>
<dbReference type="InterPro" id="IPR011335">
    <property type="entry name" value="Restrct_endonuc-II-like"/>
</dbReference>
<accession>A0A6J4HWF8</accession>
<evidence type="ECO:0000259" key="1">
    <source>
        <dbReference type="Pfam" id="PF05685"/>
    </source>
</evidence>
<dbReference type="PANTHER" id="PTHR34107:SF4">
    <property type="entry name" value="SLL1222 PROTEIN"/>
    <property type="match status" value="1"/>
</dbReference>
<evidence type="ECO:0000313" key="2">
    <source>
        <dbReference type="EMBL" id="CAA9234710.1"/>
    </source>
</evidence>
<organism evidence="2">
    <name type="scientific">uncultured Armatimonadetes bacterium</name>
    <dbReference type="NCBI Taxonomy" id="157466"/>
    <lineage>
        <taxon>Bacteria</taxon>
        <taxon>Bacillati</taxon>
        <taxon>Armatimonadota</taxon>
        <taxon>environmental samples</taxon>
    </lineage>
</organism>
<dbReference type="SUPFAM" id="SSF52980">
    <property type="entry name" value="Restriction endonuclease-like"/>
    <property type="match status" value="1"/>
</dbReference>
<dbReference type="EMBL" id="CADCTO010000152">
    <property type="protein sequence ID" value="CAA9234710.1"/>
    <property type="molecule type" value="Genomic_DNA"/>
</dbReference>
<dbReference type="Gene3D" id="3.90.1570.10">
    <property type="entry name" value="tt1808, chain A"/>
    <property type="match status" value="1"/>
</dbReference>
<dbReference type="Pfam" id="PF05685">
    <property type="entry name" value="Uma2"/>
    <property type="match status" value="1"/>
</dbReference>
<gene>
    <name evidence="2" type="ORF">AVDCRST_MAG63-1134</name>
</gene>
<dbReference type="InterPro" id="IPR012296">
    <property type="entry name" value="Nuclease_put_TT1808"/>
</dbReference>
<feature type="domain" description="Putative restriction endonuclease" evidence="1">
    <location>
        <begin position="41"/>
        <end position="191"/>
    </location>
</feature>
<sequence>MIARDNNKDTEIAVSGGTSGLVRVTEETAKWVAPRPLTFSEFLDRFGEDDDVELIDGAAVEKMAAQLDHERLFVWLSTILNYYVKSRHLGIVLGSRTAVEITNFRGRLPDLLFVRRENEPIVQQRAIFGTPDFIAEFVSPNDRPSDILALETDYRTIGVPEMWFIDQGRRQVRALRRQGDGSYQESEHENGVIAAAQVDGFALEVGWFWADPRPDEPTVIAGLLGQGP</sequence>
<proteinExistence type="predicted"/>
<dbReference type="PANTHER" id="PTHR34107">
    <property type="entry name" value="SLL0198 PROTEIN-RELATED"/>
    <property type="match status" value="1"/>
</dbReference>
<protein>
    <recommendedName>
        <fullName evidence="1">Putative restriction endonuclease domain-containing protein</fullName>
    </recommendedName>
</protein>
<reference evidence="2" key="1">
    <citation type="submission" date="2020-02" db="EMBL/GenBank/DDBJ databases">
        <authorList>
            <person name="Meier V. D."/>
        </authorList>
    </citation>
    <scope>NUCLEOTIDE SEQUENCE</scope>
    <source>
        <strain evidence="2">AVDCRST_MAG63</strain>
    </source>
</reference>